<feature type="transmembrane region" description="Helical" evidence="1">
    <location>
        <begin position="7"/>
        <end position="27"/>
    </location>
</feature>
<sequence>MQWTRRKWTTTSAAVLVGMIVLSWWFLGRPTEPTGFSSVPTMVTNPVSNIMVMGAHDQPLTTRRWVPALVIVPSRLPAWAQRELSSRYTIKGKRLAQVLWDGHSHFFQEALHWDINGLYPTKLQVVMARHGIPQTFTARVAGQAWHNDVVAWNGNGFASPKRTIWTTVNPSFINQVASALPGGGSVVAVTGDGGLLGQVGSPAGRAISWQPHPVGQALTPLMMALALMNPHVIKGLSISLPEQVLPSLAQHWGNKGIAHGLKILGWDDQGTLPGQLLPNPPLPHMTSAVMTTGRDLWGTPDEVAHAYLPFITSGRLVPLHWNVEKATAIRGPKIVTPQILEEINRAIPTEVVGGIVFHVWRPDANFAIAYTTYHQGMVLVLEGPATAQTLTLVDRAGAWLGQG</sequence>
<reference evidence="2 3" key="1">
    <citation type="journal article" date="2019" name="Sci. Rep.">
        <title>Sulfobacillus thermotolerans: new insights into resistance and metabolic capacities of acidophilic chemolithotrophs.</title>
        <authorList>
            <person name="Panyushkina A.E."/>
            <person name="Babenko V.V."/>
            <person name="Nikitina A.S."/>
            <person name="Selezneva O.V."/>
            <person name="Tsaplina I.A."/>
            <person name="Letarova M.A."/>
            <person name="Kostryukova E.S."/>
            <person name="Letarov A.V."/>
        </authorList>
    </citation>
    <scope>NUCLEOTIDE SEQUENCE [LARGE SCALE GENOMIC DNA]</scope>
    <source>
        <strain evidence="2 3">Kr1</strain>
    </source>
</reference>
<keyword evidence="1" id="KW-0812">Transmembrane</keyword>
<protein>
    <submittedName>
        <fullName evidence="2">Uncharacterized protein</fullName>
    </submittedName>
</protein>
<keyword evidence="3" id="KW-1185">Reference proteome</keyword>
<accession>A0ABM6RQ01</accession>
<evidence type="ECO:0000256" key="1">
    <source>
        <dbReference type="SAM" id="Phobius"/>
    </source>
</evidence>
<name>A0ABM6RQ01_9FIRM</name>
<organism evidence="2 3">
    <name type="scientific">Sulfobacillus thermotolerans</name>
    <dbReference type="NCBI Taxonomy" id="338644"/>
    <lineage>
        <taxon>Bacteria</taxon>
        <taxon>Bacillati</taxon>
        <taxon>Bacillota</taxon>
        <taxon>Clostridia</taxon>
        <taxon>Eubacteriales</taxon>
        <taxon>Clostridiales Family XVII. Incertae Sedis</taxon>
        <taxon>Sulfobacillus</taxon>
    </lineage>
</organism>
<keyword evidence="1" id="KW-0472">Membrane</keyword>
<dbReference type="EMBL" id="CP019454">
    <property type="protein sequence ID" value="AUW93490.1"/>
    <property type="molecule type" value="Genomic_DNA"/>
</dbReference>
<dbReference type="Proteomes" id="UP000325292">
    <property type="component" value="Chromosome"/>
</dbReference>
<proteinExistence type="predicted"/>
<evidence type="ECO:0000313" key="3">
    <source>
        <dbReference type="Proteomes" id="UP000325292"/>
    </source>
</evidence>
<keyword evidence="1" id="KW-1133">Transmembrane helix</keyword>
<gene>
    <name evidence="2" type="ORF">BXT84_05640</name>
</gene>
<evidence type="ECO:0000313" key="2">
    <source>
        <dbReference type="EMBL" id="AUW93490.1"/>
    </source>
</evidence>